<dbReference type="AlphaFoldDB" id="A0A0K9Q6H6"/>
<dbReference type="InterPro" id="IPR030048">
    <property type="entry name" value="SurE"/>
</dbReference>
<dbReference type="PANTHER" id="PTHR30457:SF0">
    <property type="entry name" value="PHOSPHATASE, PUTATIVE (AFU_ORTHOLOGUE AFUA_4G01070)-RELATED"/>
    <property type="match status" value="1"/>
</dbReference>
<evidence type="ECO:0000259" key="4">
    <source>
        <dbReference type="Pfam" id="PF01975"/>
    </source>
</evidence>
<dbReference type="EMBL" id="LFYR01000012">
    <property type="protein sequence ID" value="KMZ76515.1"/>
    <property type="molecule type" value="Genomic_DNA"/>
</dbReference>
<name>A0A0K9Q6H6_ZOSMR</name>
<proteinExistence type="inferred from homology"/>
<dbReference type="PANTHER" id="PTHR30457">
    <property type="entry name" value="5'-NUCLEOTIDASE SURE"/>
    <property type="match status" value="1"/>
</dbReference>
<evidence type="ECO:0000256" key="3">
    <source>
        <dbReference type="ARBA" id="ARBA00022801"/>
    </source>
</evidence>
<protein>
    <submittedName>
        <fullName evidence="5">5'-nucleotidase</fullName>
    </submittedName>
</protein>
<gene>
    <name evidence="5" type="ORF">ZOSMA_100G00090</name>
</gene>
<sequence length="115" mass="12111">MGEEGQIRPMILVTNDDGIEAPGLRALVRALVAVDQYRILVAAPHIDRSAISHSILWRHPLSAKKVDIDGATAYAVSGTPADCTSLGISGTLFPDVIPNLVVSGINLGSNYGYNA</sequence>
<evidence type="ECO:0000256" key="1">
    <source>
        <dbReference type="ARBA" id="ARBA00011062"/>
    </source>
</evidence>
<organism evidence="5 6">
    <name type="scientific">Zostera marina</name>
    <name type="common">Eelgrass</name>
    <dbReference type="NCBI Taxonomy" id="29655"/>
    <lineage>
        <taxon>Eukaryota</taxon>
        <taxon>Viridiplantae</taxon>
        <taxon>Streptophyta</taxon>
        <taxon>Embryophyta</taxon>
        <taxon>Tracheophyta</taxon>
        <taxon>Spermatophyta</taxon>
        <taxon>Magnoliopsida</taxon>
        <taxon>Liliopsida</taxon>
        <taxon>Zosteraceae</taxon>
        <taxon>Zostera</taxon>
    </lineage>
</organism>
<dbReference type="GO" id="GO:0046872">
    <property type="term" value="F:metal ion binding"/>
    <property type="evidence" value="ECO:0007669"/>
    <property type="project" value="UniProtKB-KW"/>
</dbReference>
<evidence type="ECO:0000256" key="2">
    <source>
        <dbReference type="ARBA" id="ARBA00022723"/>
    </source>
</evidence>
<reference evidence="6" key="1">
    <citation type="journal article" date="2016" name="Nature">
        <title>The genome of the seagrass Zostera marina reveals angiosperm adaptation to the sea.</title>
        <authorList>
            <person name="Olsen J.L."/>
            <person name="Rouze P."/>
            <person name="Verhelst B."/>
            <person name="Lin Y.-C."/>
            <person name="Bayer T."/>
            <person name="Collen J."/>
            <person name="Dattolo E."/>
            <person name="De Paoli E."/>
            <person name="Dittami S."/>
            <person name="Maumus F."/>
            <person name="Michel G."/>
            <person name="Kersting A."/>
            <person name="Lauritano C."/>
            <person name="Lohaus R."/>
            <person name="Toepel M."/>
            <person name="Tonon T."/>
            <person name="Vanneste K."/>
            <person name="Amirebrahimi M."/>
            <person name="Brakel J."/>
            <person name="Bostroem C."/>
            <person name="Chovatia M."/>
            <person name="Grimwood J."/>
            <person name="Jenkins J.W."/>
            <person name="Jueterbock A."/>
            <person name="Mraz A."/>
            <person name="Stam W.T."/>
            <person name="Tice H."/>
            <person name="Bornberg-Bauer E."/>
            <person name="Green P.J."/>
            <person name="Pearson G.A."/>
            <person name="Procaccini G."/>
            <person name="Duarte C.M."/>
            <person name="Schmutz J."/>
            <person name="Reusch T.B.H."/>
            <person name="Van de Peer Y."/>
        </authorList>
    </citation>
    <scope>NUCLEOTIDE SEQUENCE [LARGE SCALE GENOMIC DNA]</scope>
    <source>
        <strain evidence="6">cv. Finnish</strain>
    </source>
</reference>
<dbReference type="Pfam" id="PF01975">
    <property type="entry name" value="SurE"/>
    <property type="match status" value="1"/>
</dbReference>
<dbReference type="Proteomes" id="UP000036987">
    <property type="component" value="Unassembled WGS sequence"/>
</dbReference>
<keyword evidence="6" id="KW-1185">Reference proteome</keyword>
<evidence type="ECO:0000313" key="6">
    <source>
        <dbReference type="Proteomes" id="UP000036987"/>
    </source>
</evidence>
<dbReference type="InterPro" id="IPR036523">
    <property type="entry name" value="SurE-like_sf"/>
</dbReference>
<evidence type="ECO:0000313" key="5">
    <source>
        <dbReference type="EMBL" id="KMZ76515.1"/>
    </source>
</evidence>
<dbReference type="InterPro" id="IPR002828">
    <property type="entry name" value="SurE-like_Pase/nucleotidase"/>
</dbReference>
<dbReference type="SUPFAM" id="SSF64167">
    <property type="entry name" value="SurE-like"/>
    <property type="match status" value="1"/>
</dbReference>
<accession>A0A0K9Q6H6</accession>
<feature type="non-terminal residue" evidence="5">
    <location>
        <position position="115"/>
    </location>
</feature>
<keyword evidence="2" id="KW-0479">Metal-binding</keyword>
<feature type="domain" description="Survival protein SurE-like phosphatase/nucleotidase" evidence="4">
    <location>
        <begin position="11"/>
        <end position="114"/>
    </location>
</feature>
<keyword evidence="3" id="KW-0378">Hydrolase</keyword>
<comment type="caution">
    <text evidence="5">The sequence shown here is derived from an EMBL/GenBank/DDBJ whole genome shotgun (WGS) entry which is preliminary data.</text>
</comment>
<dbReference type="Gene3D" id="3.40.1210.10">
    <property type="entry name" value="Survival protein SurE-like phosphatase/nucleotidase"/>
    <property type="match status" value="1"/>
</dbReference>
<dbReference type="GO" id="GO:0008252">
    <property type="term" value="F:nucleotidase activity"/>
    <property type="evidence" value="ECO:0007669"/>
    <property type="project" value="InterPro"/>
</dbReference>
<comment type="similarity">
    <text evidence="1">Belongs to the SurE nucleotidase family.</text>
</comment>
<dbReference type="OrthoDB" id="202825at2759"/>